<gene>
    <name evidence="2" type="ORF">UFOVP54_129</name>
</gene>
<keyword evidence="1" id="KW-0812">Transmembrane</keyword>
<organism evidence="2">
    <name type="scientific">uncultured Caudovirales phage</name>
    <dbReference type="NCBI Taxonomy" id="2100421"/>
    <lineage>
        <taxon>Viruses</taxon>
        <taxon>Duplodnaviria</taxon>
        <taxon>Heunggongvirae</taxon>
        <taxon>Uroviricota</taxon>
        <taxon>Caudoviricetes</taxon>
        <taxon>Peduoviridae</taxon>
        <taxon>Maltschvirus</taxon>
        <taxon>Maltschvirus maltsch</taxon>
    </lineage>
</organism>
<name>A0A6J5KWK9_9CAUD</name>
<protein>
    <submittedName>
        <fullName evidence="2">Uncharacterized protein</fullName>
    </submittedName>
</protein>
<proteinExistence type="predicted"/>
<feature type="transmembrane region" description="Helical" evidence="1">
    <location>
        <begin position="12"/>
        <end position="30"/>
    </location>
</feature>
<accession>A0A6J5KWK9</accession>
<evidence type="ECO:0000313" key="2">
    <source>
        <dbReference type="EMBL" id="CAB4125397.1"/>
    </source>
</evidence>
<feature type="transmembrane region" description="Helical" evidence="1">
    <location>
        <begin position="36"/>
        <end position="60"/>
    </location>
</feature>
<evidence type="ECO:0000256" key="1">
    <source>
        <dbReference type="SAM" id="Phobius"/>
    </source>
</evidence>
<reference evidence="2" key="1">
    <citation type="submission" date="2020-04" db="EMBL/GenBank/DDBJ databases">
        <authorList>
            <person name="Chiriac C."/>
            <person name="Salcher M."/>
            <person name="Ghai R."/>
            <person name="Kavagutti S V."/>
        </authorList>
    </citation>
    <scope>NUCLEOTIDE SEQUENCE</scope>
</reference>
<keyword evidence="1" id="KW-0472">Membrane</keyword>
<sequence>MKTKTILKTIGWFLTWLVNFQFIGAEVSLMNQPSNLAFTAGVIFFLLIIVSIFGSAYNFFKSAAQLVTEYRESKEVKQNKQE</sequence>
<dbReference type="EMBL" id="LR796188">
    <property type="protein sequence ID" value="CAB4125397.1"/>
    <property type="molecule type" value="Genomic_DNA"/>
</dbReference>
<keyword evidence="1" id="KW-1133">Transmembrane helix</keyword>